<keyword evidence="5" id="KW-0274">FAD</keyword>
<keyword evidence="4" id="KW-0285">Flavoprotein</keyword>
<protein>
    <submittedName>
        <fullName evidence="7">5,10-methylenetetrahydrofolate reductase</fullName>
        <ecNumber evidence="7">1.5.1.20</ecNumber>
    </submittedName>
</protein>
<reference evidence="7" key="1">
    <citation type="journal article" date="2015" name="Proc. Natl. Acad. Sci. U.S.A.">
        <title>Networks of energetic and metabolic interactions define dynamics in microbial communities.</title>
        <authorList>
            <person name="Embree M."/>
            <person name="Liu J.K."/>
            <person name="Al-Bassam M.M."/>
            <person name="Zengler K."/>
        </authorList>
    </citation>
    <scope>NUCLEOTIDE SEQUENCE</scope>
</reference>
<organism evidence="7">
    <name type="scientific">hydrocarbon metagenome</name>
    <dbReference type="NCBI Taxonomy" id="938273"/>
    <lineage>
        <taxon>unclassified sequences</taxon>
        <taxon>metagenomes</taxon>
        <taxon>ecological metagenomes</taxon>
    </lineage>
</organism>
<dbReference type="GO" id="GO:0035999">
    <property type="term" value="P:tetrahydrofolate interconversion"/>
    <property type="evidence" value="ECO:0007669"/>
    <property type="project" value="UniProtKB-UniPathway"/>
</dbReference>
<comment type="similarity">
    <text evidence="3">Belongs to the methylenetetrahydrofolate reductase family.</text>
</comment>
<dbReference type="AlphaFoldDB" id="A0A0W8G013"/>
<evidence type="ECO:0000313" key="7">
    <source>
        <dbReference type="EMBL" id="KUG26461.1"/>
    </source>
</evidence>
<dbReference type="GO" id="GO:0004489">
    <property type="term" value="F:methylenetetrahydrofolate reductase [NAD(P)H] activity"/>
    <property type="evidence" value="ECO:0007669"/>
    <property type="project" value="UniProtKB-EC"/>
</dbReference>
<dbReference type="EMBL" id="LNQE01000459">
    <property type="protein sequence ID" value="KUG26461.1"/>
    <property type="molecule type" value="Genomic_DNA"/>
</dbReference>
<dbReference type="UniPathway" id="UPA00193"/>
<dbReference type="CDD" id="cd00537">
    <property type="entry name" value="MTHFR"/>
    <property type="match status" value="1"/>
</dbReference>
<comment type="pathway">
    <text evidence="2">One-carbon metabolism; tetrahydrofolate interconversion.</text>
</comment>
<dbReference type="EC" id="1.5.1.20" evidence="7"/>
<name>A0A0W8G013_9ZZZZ</name>
<dbReference type="SUPFAM" id="SSF51730">
    <property type="entry name" value="FAD-linked oxidoreductase"/>
    <property type="match status" value="1"/>
</dbReference>
<dbReference type="GO" id="GO:0005829">
    <property type="term" value="C:cytosol"/>
    <property type="evidence" value="ECO:0007669"/>
    <property type="project" value="TreeGrafter"/>
</dbReference>
<gene>
    <name evidence="7" type="ORF">ASZ90_003684</name>
</gene>
<dbReference type="InterPro" id="IPR029041">
    <property type="entry name" value="FAD-linked_oxidoreductase-like"/>
</dbReference>
<dbReference type="Gene3D" id="3.20.20.220">
    <property type="match status" value="1"/>
</dbReference>
<evidence type="ECO:0000256" key="3">
    <source>
        <dbReference type="ARBA" id="ARBA00006743"/>
    </source>
</evidence>
<evidence type="ECO:0000256" key="1">
    <source>
        <dbReference type="ARBA" id="ARBA00001974"/>
    </source>
</evidence>
<keyword evidence="6 7" id="KW-0560">Oxidoreductase</keyword>
<dbReference type="PANTHER" id="PTHR45754:SF3">
    <property type="entry name" value="METHYLENETETRAHYDROFOLATE REDUCTASE (NADPH)"/>
    <property type="match status" value="1"/>
</dbReference>
<evidence type="ECO:0000256" key="6">
    <source>
        <dbReference type="ARBA" id="ARBA00023002"/>
    </source>
</evidence>
<dbReference type="PANTHER" id="PTHR45754">
    <property type="entry name" value="METHYLENETETRAHYDROFOLATE REDUCTASE"/>
    <property type="match status" value="1"/>
</dbReference>
<dbReference type="InterPro" id="IPR003171">
    <property type="entry name" value="Mehydrof_redctse-like"/>
</dbReference>
<evidence type="ECO:0000256" key="5">
    <source>
        <dbReference type="ARBA" id="ARBA00022827"/>
    </source>
</evidence>
<evidence type="ECO:0000256" key="4">
    <source>
        <dbReference type="ARBA" id="ARBA00022630"/>
    </source>
</evidence>
<comment type="cofactor">
    <cofactor evidence="1">
        <name>FAD</name>
        <dbReference type="ChEBI" id="CHEBI:57692"/>
    </cofactor>
</comment>
<dbReference type="GO" id="GO:0071949">
    <property type="term" value="F:FAD binding"/>
    <property type="evidence" value="ECO:0007669"/>
    <property type="project" value="TreeGrafter"/>
</dbReference>
<comment type="caution">
    <text evidence="7">The sequence shown here is derived from an EMBL/GenBank/DDBJ whole genome shotgun (WGS) entry which is preliminary data.</text>
</comment>
<dbReference type="GO" id="GO:0009086">
    <property type="term" value="P:methionine biosynthetic process"/>
    <property type="evidence" value="ECO:0007669"/>
    <property type="project" value="TreeGrafter"/>
</dbReference>
<accession>A0A0W8G013</accession>
<sequence>MKVIEHLDKAKNTVISFEIIPPKRGGDIKTLLAVLDEIIKYNPPFIDITSHAAEVIYEETPNGGYKMKVKRKRPGTLGICALIQNKYNVDAVPHVICHGFTREETEDFLIELHYLGIDNVLAIRGDDNGYHKPIKFGRSVNHYAVDLVKQIVDVNKGKYIEDTLLDAKPMNFCVGVGGYPEKHFEAPNLAVDIKYTKEKVNAGAEYIVTQMFYDNKNYFNYIEKCKDAGITVPIIPGLKIVTSKKQLQSVPKHFYIDLPDALTEEIEKAKPEHVVEIGVEWTAKQVEGLLNNNVPAIHFYIMQDPKPINMLMNKLKL</sequence>
<proteinExistence type="inferred from homology"/>
<evidence type="ECO:0000256" key="2">
    <source>
        <dbReference type="ARBA" id="ARBA00004777"/>
    </source>
</evidence>
<dbReference type="Pfam" id="PF02219">
    <property type="entry name" value="MTHFR"/>
    <property type="match status" value="1"/>
</dbReference>